<dbReference type="EMBL" id="JACLAN010000013">
    <property type="protein sequence ID" value="MBC8674273.1"/>
    <property type="molecule type" value="Genomic_DNA"/>
</dbReference>
<name>A0A926IYR1_AERHY</name>
<proteinExistence type="predicted"/>
<organism evidence="1">
    <name type="scientific">Aeromonas hydrophila</name>
    <dbReference type="NCBI Taxonomy" id="644"/>
    <lineage>
        <taxon>Bacteria</taxon>
        <taxon>Pseudomonadati</taxon>
        <taxon>Pseudomonadota</taxon>
        <taxon>Gammaproteobacteria</taxon>
        <taxon>Aeromonadales</taxon>
        <taxon>Aeromonadaceae</taxon>
        <taxon>Aeromonas</taxon>
    </lineage>
</organism>
<protein>
    <submittedName>
        <fullName evidence="1">Uncharacterized protein</fullName>
    </submittedName>
</protein>
<evidence type="ECO:0000313" key="1">
    <source>
        <dbReference type="EMBL" id="MBC8674273.1"/>
    </source>
</evidence>
<dbReference type="AlphaFoldDB" id="A0A926IYR1"/>
<reference evidence="1" key="1">
    <citation type="submission" date="2020-07" db="EMBL/GenBank/DDBJ databases">
        <title>Carbapenem Resistant Aeromonas hydrophila Carrying blacphA7 Isolated from Two Solid Organ Transplant Patients.</title>
        <authorList>
            <person name="Hilt E."/>
            <person name="Fitzwater S.P."/>
            <person name="Ward K."/>
            <person name="De St Maurice A."/>
            <person name="Chandrasekaran S."/>
            <person name="Garner O.B."/>
            <person name="Yang S."/>
        </authorList>
    </citation>
    <scope>NUCLEOTIDE SEQUENCE</scope>
    <source>
        <strain evidence="1">B-1</strain>
    </source>
</reference>
<sequence length="57" mass="6153">MDAVDAEQSDVWRALRGLPCSTDKPRTVASCRAAVSSPDHYRIGPAGVAAVWRCRVP</sequence>
<gene>
    <name evidence="1" type="ORF">H2136_20145</name>
</gene>
<comment type="caution">
    <text evidence="1">The sequence shown here is derived from an EMBL/GenBank/DDBJ whole genome shotgun (WGS) entry which is preliminary data.</text>
</comment>
<accession>A0A926IYR1</accession>